<evidence type="ECO:0000256" key="7">
    <source>
        <dbReference type="ARBA" id="ARBA00022989"/>
    </source>
</evidence>
<keyword evidence="6 9" id="KW-0812">Transmembrane</keyword>
<comment type="similarity">
    <text evidence="2">Belongs to the binding-protein-dependent transport system permease family. MalFG subfamily.</text>
</comment>
<keyword evidence="5" id="KW-0762">Sugar transport</keyword>
<dbReference type="PROSITE" id="PS50928">
    <property type="entry name" value="ABC_TM1"/>
    <property type="match status" value="1"/>
</dbReference>
<evidence type="ECO:0000256" key="6">
    <source>
        <dbReference type="ARBA" id="ARBA00022692"/>
    </source>
</evidence>
<dbReference type="SUPFAM" id="SSF161098">
    <property type="entry name" value="MetI-like"/>
    <property type="match status" value="1"/>
</dbReference>
<feature type="transmembrane region" description="Helical" evidence="9">
    <location>
        <begin position="98"/>
        <end position="124"/>
    </location>
</feature>
<feature type="transmembrane region" description="Helical" evidence="9">
    <location>
        <begin position="41"/>
        <end position="62"/>
    </location>
</feature>
<keyword evidence="8 9" id="KW-0472">Membrane</keyword>
<dbReference type="InterPro" id="IPR000515">
    <property type="entry name" value="MetI-like"/>
</dbReference>
<keyword evidence="4" id="KW-1003">Cell membrane</keyword>
<evidence type="ECO:0000256" key="9">
    <source>
        <dbReference type="RuleBase" id="RU363032"/>
    </source>
</evidence>
<sequence length="312" mass="34062">MSTTQISPTTSGDAPVVYEVTQLTPNERFARWARELGWRHLVGLLMIPIVLLPILFALSMSLKGPTASLNGVGDQRMFTAFDLSTYEMLFTETVFPRWALNSLIICGITAIGTVLMGSAAAYAFSRFRFAGRRGGLTALLIVQMFPQMLAFVAIFLLVRSLGEVYPFLGENNHVALIAIYLGGALGSNAFLMYGFFNTVPRELDEAAKIDGASHAQIFWTIILRLVLPILTVVGLLSFVGTYGDFIIAKVLMTQENNYTIAVGLYQWATRPLVTPWAQFAAGAVIAAIPVIILFMFLQKYIVSGLTAGSVKG</sequence>
<dbReference type="EMBL" id="JACZDF010000007">
    <property type="protein sequence ID" value="MBD9700150.1"/>
    <property type="molecule type" value="Genomic_DNA"/>
</dbReference>
<evidence type="ECO:0000256" key="8">
    <source>
        <dbReference type="ARBA" id="ARBA00023136"/>
    </source>
</evidence>
<comment type="subcellular location">
    <subcellularLocation>
        <location evidence="1 9">Cell membrane</location>
        <topology evidence="1 9">Multi-pass membrane protein</topology>
    </subcellularLocation>
</comment>
<gene>
    <name evidence="11" type="ORF">IGS67_11710</name>
</gene>
<evidence type="ECO:0000256" key="2">
    <source>
        <dbReference type="ARBA" id="ARBA00009047"/>
    </source>
</evidence>
<evidence type="ECO:0000256" key="1">
    <source>
        <dbReference type="ARBA" id="ARBA00004651"/>
    </source>
</evidence>
<feature type="domain" description="ABC transmembrane type-1" evidence="10">
    <location>
        <begin position="99"/>
        <end position="297"/>
    </location>
</feature>
<evidence type="ECO:0000259" key="10">
    <source>
        <dbReference type="PROSITE" id="PS50928"/>
    </source>
</evidence>
<feature type="transmembrane region" description="Helical" evidence="9">
    <location>
        <begin position="217"/>
        <end position="242"/>
    </location>
</feature>
<dbReference type="InterPro" id="IPR050901">
    <property type="entry name" value="BP-dep_ABC_trans_perm"/>
</dbReference>
<accession>A0ABR9DVX1</accession>
<dbReference type="PANTHER" id="PTHR32243:SF50">
    <property type="entry name" value="MALTOSE_MALTODEXTRIN TRANSPORT SYSTEM PERMEASE PROTEIN MALG"/>
    <property type="match status" value="1"/>
</dbReference>
<feature type="transmembrane region" description="Helical" evidence="9">
    <location>
        <begin position="136"/>
        <end position="157"/>
    </location>
</feature>
<dbReference type="InterPro" id="IPR035906">
    <property type="entry name" value="MetI-like_sf"/>
</dbReference>
<evidence type="ECO:0000256" key="4">
    <source>
        <dbReference type="ARBA" id="ARBA00022475"/>
    </source>
</evidence>
<dbReference type="Pfam" id="PF00528">
    <property type="entry name" value="BPD_transp_1"/>
    <property type="match status" value="1"/>
</dbReference>
<proteinExistence type="inferred from homology"/>
<dbReference type="RefSeq" id="WP_192281272.1">
    <property type="nucleotide sequence ID" value="NZ_JACZDF010000007.1"/>
</dbReference>
<comment type="caution">
    <text evidence="11">The sequence shown here is derived from an EMBL/GenBank/DDBJ whole genome shotgun (WGS) entry which is preliminary data.</text>
</comment>
<name>A0ABR9DVX1_9MICO</name>
<organism evidence="11 12">
    <name type="scientific">Flavimobilis rhizosphaerae</name>
    <dbReference type="NCBI Taxonomy" id="2775421"/>
    <lineage>
        <taxon>Bacteria</taxon>
        <taxon>Bacillati</taxon>
        <taxon>Actinomycetota</taxon>
        <taxon>Actinomycetes</taxon>
        <taxon>Micrococcales</taxon>
        <taxon>Jonesiaceae</taxon>
        <taxon>Flavimobilis</taxon>
    </lineage>
</organism>
<keyword evidence="3 9" id="KW-0813">Transport</keyword>
<evidence type="ECO:0000313" key="12">
    <source>
        <dbReference type="Proteomes" id="UP000642107"/>
    </source>
</evidence>
<evidence type="ECO:0000256" key="5">
    <source>
        <dbReference type="ARBA" id="ARBA00022597"/>
    </source>
</evidence>
<evidence type="ECO:0000313" key="11">
    <source>
        <dbReference type="EMBL" id="MBD9700150.1"/>
    </source>
</evidence>
<keyword evidence="7 9" id="KW-1133">Transmembrane helix</keyword>
<dbReference type="Proteomes" id="UP000642107">
    <property type="component" value="Unassembled WGS sequence"/>
</dbReference>
<reference evidence="11 12" key="1">
    <citation type="submission" date="2020-09" db="EMBL/GenBank/DDBJ databases">
        <title>Flavimobilis rhizosphaerae sp. nov., isolated from rhizosphere soil of Spartina alterniflora.</title>
        <authorList>
            <person name="Hanqin C."/>
        </authorList>
    </citation>
    <scope>NUCLEOTIDE SEQUENCE [LARGE SCALE GENOMIC DNA]</scope>
    <source>
        <strain evidence="11 12">GY 10621</strain>
    </source>
</reference>
<protein>
    <submittedName>
        <fullName evidence="11">Sugar ABC transporter permease</fullName>
    </submittedName>
</protein>
<dbReference type="CDD" id="cd06261">
    <property type="entry name" value="TM_PBP2"/>
    <property type="match status" value="1"/>
</dbReference>
<evidence type="ECO:0000256" key="3">
    <source>
        <dbReference type="ARBA" id="ARBA00022448"/>
    </source>
</evidence>
<dbReference type="PANTHER" id="PTHR32243">
    <property type="entry name" value="MALTOSE TRANSPORT SYSTEM PERMEASE-RELATED"/>
    <property type="match status" value="1"/>
</dbReference>
<feature type="transmembrane region" description="Helical" evidence="9">
    <location>
        <begin position="177"/>
        <end position="196"/>
    </location>
</feature>
<dbReference type="Gene3D" id="1.10.3720.10">
    <property type="entry name" value="MetI-like"/>
    <property type="match status" value="1"/>
</dbReference>
<feature type="transmembrane region" description="Helical" evidence="9">
    <location>
        <begin position="276"/>
        <end position="297"/>
    </location>
</feature>
<keyword evidence="12" id="KW-1185">Reference proteome</keyword>